<dbReference type="InterPro" id="IPR028098">
    <property type="entry name" value="Glyco_trans_4-like_N"/>
</dbReference>
<gene>
    <name evidence="2" type="ORF">ACFSB2_03240</name>
</gene>
<dbReference type="Proteomes" id="UP001597079">
    <property type="component" value="Unassembled WGS sequence"/>
</dbReference>
<dbReference type="SUPFAM" id="SSF53756">
    <property type="entry name" value="UDP-Glycosyltransferase/glycogen phosphorylase"/>
    <property type="match status" value="1"/>
</dbReference>
<comment type="caution">
    <text evidence="2">The sequence shown here is derived from an EMBL/GenBank/DDBJ whole genome shotgun (WGS) entry which is preliminary data.</text>
</comment>
<dbReference type="EMBL" id="JBHUCX010000013">
    <property type="protein sequence ID" value="MFD1673722.1"/>
    <property type="molecule type" value="Genomic_DNA"/>
</dbReference>
<proteinExistence type="predicted"/>
<reference evidence="3" key="1">
    <citation type="journal article" date="2019" name="Int. J. Syst. Evol. Microbiol.">
        <title>The Global Catalogue of Microorganisms (GCM) 10K type strain sequencing project: providing services to taxonomists for standard genome sequencing and annotation.</title>
        <authorList>
            <consortium name="The Broad Institute Genomics Platform"/>
            <consortium name="The Broad Institute Genome Sequencing Center for Infectious Disease"/>
            <person name="Wu L."/>
            <person name="Ma J."/>
        </authorList>
    </citation>
    <scope>NUCLEOTIDE SEQUENCE [LARGE SCALE GENOMIC DNA]</scope>
    <source>
        <strain evidence="3">CGMCC 1.12286</strain>
    </source>
</reference>
<sequence length="396" mass="45061">MKKKILLVSYHMPPVLNAESILVWKTIRELSLHYDIDVLTARGQRRDRTDAQMSLPANVHVVQSRAWKPWNALASKALTKGVGYFADETYLWTMQARANFALFRHCDVIYSRSQPAASHILAYQIRQKLRKPWVAQFSDPWTNNPYHQHHSPFRKAYDRLWERRVIQHADVLIFPTKEILGMYTDTYKTNDITRKSLLLPHHYVPELFQAKRNKPADGKSPVTFAYFGDFYGKRSPAPFLAGLREVIARQPHLADGIQVRFFGNVEQKFTDMLAKSPLPVQQAKVSYFESLQRMAESDVLLLIDAPSANGINPFLASKLIDYLGAGKPILGITDLIGTASDILRKYGHHVVSPHDQEGIASAILECLSNRDAHFMPPVEFTTEAVIGRLAEKMAKL</sequence>
<evidence type="ECO:0000259" key="1">
    <source>
        <dbReference type="Pfam" id="PF13579"/>
    </source>
</evidence>
<name>A0ABW4JBP2_9BACL</name>
<dbReference type="RefSeq" id="WP_377941215.1">
    <property type="nucleotide sequence ID" value="NZ_JBHUCX010000013.1"/>
</dbReference>
<evidence type="ECO:0000313" key="2">
    <source>
        <dbReference type="EMBL" id="MFD1673722.1"/>
    </source>
</evidence>
<evidence type="ECO:0000313" key="3">
    <source>
        <dbReference type="Proteomes" id="UP001597079"/>
    </source>
</evidence>
<organism evidence="2 3">
    <name type="scientific">Alicyclobacillus fodiniaquatilis</name>
    <dbReference type="NCBI Taxonomy" id="1661150"/>
    <lineage>
        <taxon>Bacteria</taxon>
        <taxon>Bacillati</taxon>
        <taxon>Bacillota</taxon>
        <taxon>Bacilli</taxon>
        <taxon>Bacillales</taxon>
        <taxon>Alicyclobacillaceae</taxon>
        <taxon>Alicyclobacillus</taxon>
    </lineage>
</organism>
<protein>
    <submittedName>
        <fullName evidence="2">Glycosyltransferase</fullName>
    </submittedName>
</protein>
<dbReference type="Pfam" id="PF13579">
    <property type="entry name" value="Glyco_trans_4_4"/>
    <property type="match status" value="1"/>
</dbReference>
<dbReference type="Gene3D" id="3.40.50.2000">
    <property type="entry name" value="Glycogen Phosphorylase B"/>
    <property type="match status" value="1"/>
</dbReference>
<feature type="domain" description="Glycosyltransferase subfamily 4-like N-terminal" evidence="1">
    <location>
        <begin position="33"/>
        <end position="178"/>
    </location>
</feature>
<keyword evidence="3" id="KW-1185">Reference proteome</keyword>
<accession>A0ABW4JBP2</accession>